<keyword evidence="1" id="KW-1133">Transmembrane helix</keyword>
<protein>
    <submittedName>
        <fullName evidence="2">Uncharacterized protein</fullName>
    </submittedName>
</protein>
<comment type="caution">
    <text evidence="2">The sequence shown here is derived from an EMBL/GenBank/DDBJ whole genome shotgun (WGS) entry which is preliminary data.</text>
</comment>
<dbReference type="EMBL" id="JAJQKU010000002">
    <property type="protein sequence ID" value="MCD9097034.1"/>
    <property type="molecule type" value="Genomic_DNA"/>
</dbReference>
<gene>
    <name evidence="2" type="ORF">LTT95_08790</name>
</gene>
<accession>A0ABS8UD96</accession>
<evidence type="ECO:0000313" key="3">
    <source>
        <dbReference type="Proteomes" id="UP001430360"/>
    </source>
</evidence>
<name>A0ABS8UD96_9GAMM</name>
<keyword evidence="1" id="KW-0812">Transmembrane</keyword>
<sequence>MRESTRRVLAICSVVVPAISGIAWCVAGHPMVGGIGIATALLNAGLQLRRHIPRRIPTFPAARRRAPYVIDQLRWPGNG</sequence>
<evidence type="ECO:0000256" key="1">
    <source>
        <dbReference type="SAM" id="Phobius"/>
    </source>
</evidence>
<keyword evidence="3" id="KW-1185">Reference proteome</keyword>
<feature type="transmembrane region" description="Helical" evidence="1">
    <location>
        <begin position="31"/>
        <end position="48"/>
    </location>
</feature>
<reference evidence="2" key="1">
    <citation type="submission" date="2021-12" db="EMBL/GenBank/DDBJ databases">
        <authorList>
            <person name="Ulrich A."/>
        </authorList>
    </citation>
    <scope>NUCLEOTIDE SEQUENCE</scope>
    <source>
        <strain evidence="2">A1P009</strain>
    </source>
</reference>
<proteinExistence type="predicted"/>
<dbReference type="RefSeq" id="WP_232135969.1">
    <property type="nucleotide sequence ID" value="NZ_JAJQKU010000002.1"/>
</dbReference>
<keyword evidence="1" id="KW-0472">Membrane</keyword>
<evidence type="ECO:0000313" key="2">
    <source>
        <dbReference type="EMBL" id="MCD9097034.1"/>
    </source>
</evidence>
<organism evidence="2 3">
    <name type="scientific">Luteimonas fraxinea</name>
    <dbReference type="NCBI Taxonomy" id="2901869"/>
    <lineage>
        <taxon>Bacteria</taxon>
        <taxon>Pseudomonadati</taxon>
        <taxon>Pseudomonadota</taxon>
        <taxon>Gammaproteobacteria</taxon>
        <taxon>Lysobacterales</taxon>
        <taxon>Lysobacteraceae</taxon>
        <taxon>Luteimonas</taxon>
    </lineage>
</organism>
<reference evidence="2" key="2">
    <citation type="journal article" date="2022" name="Syst. Appl. Microbiol.">
        <title>Physiological and genomic characterisation of Luteimonas fraxinea sp. nov., a bacterial species associated with trees tolerant to ash dieback.</title>
        <authorList>
            <person name="Ulrich K."/>
            <person name="Becker R."/>
            <person name="Behrendt U."/>
            <person name="Kube M."/>
            <person name="Schneck V."/>
            <person name="Ulrich A."/>
        </authorList>
    </citation>
    <scope>NUCLEOTIDE SEQUENCE</scope>
    <source>
        <strain evidence="2">A1P009</strain>
    </source>
</reference>
<dbReference type="Proteomes" id="UP001430360">
    <property type="component" value="Unassembled WGS sequence"/>
</dbReference>